<dbReference type="InterPro" id="IPR036759">
    <property type="entry name" value="TPK_catalytic_sf"/>
</dbReference>
<evidence type="ECO:0000259" key="7">
    <source>
        <dbReference type="Pfam" id="PF12555"/>
    </source>
</evidence>
<keyword evidence="5" id="KW-0812">Transmembrane</keyword>
<evidence type="ECO:0000256" key="2">
    <source>
        <dbReference type="ARBA" id="ARBA00022741"/>
    </source>
</evidence>
<name>A0A1L8CTU5_9THEO</name>
<dbReference type="AlphaFoldDB" id="A0A1L8CTU5"/>
<keyword evidence="3" id="KW-0418">Kinase</keyword>
<dbReference type="RefSeq" id="WP_075858832.1">
    <property type="nucleotide sequence ID" value="NZ_BDJK01000011.1"/>
</dbReference>
<keyword evidence="2" id="KW-0547">Nucleotide-binding</keyword>
<dbReference type="OrthoDB" id="9804377at2"/>
<protein>
    <submittedName>
        <fullName evidence="8">Uncharacterized protein</fullName>
    </submittedName>
</protein>
<keyword evidence="4" id="KW-0067">ATP-binding</keyword>
<dbReference type="GO" id="GO:0016301">
    <property type="term" value="F:kinase activity"/>
    <property type="evidence" value="ECO:0007669"/>
    <property type="project" value="UniProtKB-KW"/>
</dbReference>
<dbReference type="Pfam" id="PF04263">
    <property type="entry name" value="TPK_catalytic"/>
    <property type="match status" value="1"/>
</dbReference>
<reference evidence="9" key="1">
    <citation type="submission" date="2016-12" db="EMBL/GenBank/DDBJ databases">
        <title>Draft Genome Sequences od Carboxydothermus pertinax and islandicus, Hydrogenogenic Carboxydotrophic Bacteria.</title>
        <authorList>
            <person name="Fukuyama Y."/>
            <person name="Ohmae K."/>
            <person name="Yoneda Y."/>
            <person name="Yoshida T."/>
            <person name="Sako Y."/>
        </authorList>
    </citation>
    <scope>NUCLEOTIDE SEQUENCE [LARGE SCALE GENOMIC DNA]</scope>
    <source>
        <strain evidence="9">Ug1</strain>
    </source>
</reference>
<evidence type="ECO:0000256" key="5">
    <source>
        <dbReference type="SAM" id="Phobius"/>
    </source>
</evidence>
<dbReference type="Pfam" id="PF12555">
    <property type="entry name" value="SteA-like_C"/>
    <property type="match status" value="1"/>
</dbReference>
<dbReference type="InterPro" id="IPR007371">
    <property type="entry name" value="TPK_catalytic"/>
</dbReference>
<dbReference type="GO" id="GO:0005524">
    <property type="term" value="F:ATP binding"/>
    <property type="evidence" value="ECO:0007669"/>
    <property type="project" value="UniProtKB-KW"/>
</dbReference>
<sequence length="373" mass="40719">MEIKGTALLDKKTKNLIKRLKPGHIAVIDHQDIDEVAARGLIEKKVKAVVNCAPSISGKYPNIGPLLLVQNGIILVDEAPKKLFEVLNEGDCLTVKEGALYRNGEFLGQGTILTEEQIKVKMEATKENLGDIMLAFIENTLNYAQKETGLILGQYPPPPVKTDFRGRQALIVVRGHNYQEDLKTIRLYINEVKPVLIGVDGGADALREAGYCPDIIIGDMDSVSDETLKCGAEIIVHAYPNGEAPGLARLRDLGLTAQIYPAPGTSEDIAMLLAYEKGAELIVAVGTHSNLFDFLEKGRKGMGSTFLVRLLVGSKLVDAKGVNKLYKSRLKAKYLVQLIIAALIPVLIILAVSPVTRNLFKVLVIQFKLLFGI</sequence>
<dbReference type="GO" id="GO:0004788">
    <property type="term" value="F:thiamine diphosphokinase activity"/>
    <property type="evidence" value="ECO:0007669"/>
    <property type="project" value="InterPro"/>
</dbReference>
<gene>
    <name evidence="8" type="ORF">cpu_08600</name>
</gene>
<evidence type="ECO:0000256" key="4">
    <source>
        <dbReference type="ARBA" id="ARBA00022840"/>
    </source>
</evidence>
<keyword evidence="5" id="KW-0472">Membrane</keyword>
<evidence type="ECO:0000256" key="3">
    <source>
        <dbReference type="ARBA" id="ARBA00022777"/>
    </source>
</evidence>
<proteinExistence type="predicted"/>
<dbReference type="SUPFAM" id="SSF63999">
    <property type="entry name" value="Thiamin pyrophosphokinase, catalytic domain"/>
    <property type="match status" value="1"/>
</dbReference>
<evidence type="ECO:0000259" key="6">
    <source>
        <dbReference type="Pfam" id="PF04263"/>
    </source>
</evidence>
<evidence type="ECO:0000256" key="1">
    <source>
        <dbReference type="ARBA" id="ARBA00022679"/>
    </source>
</evidence>
<keyword evidence="5" id="KW-1133">Transmembrane helix</keyword>
<dbReference type="EMBL" id="BDJK01000011">
    <property type="protein sequence ID" value="GAV22350.1"/>
    <property type="molecule type" value="Genomic_DNA"/>
</dbReference>
<feature type="transmembrane region" description="Helical" evidence="5">
    <location>
        <begin position="334"/>
        <end position="353"/>
    </location>
</feature>
<dbReference type="Proteomes" id="UP000187485">
    <property type="component" value="Unassembled WGS sequence"/>
</dbReference>
<evidence type="ECO:0000313" key="9">
    <source>
        <dbReference type="Proteomes" id="UP000187485"/>
    </source>
</evidence>
<evidence type="ECO:0000313" key="8">
    <source>
        <dbReference type="EMBL" id="GAV22350.1"/>
    </source>
</evidence>
<dbReference type="STRING" id="870242.cpu_08600"/>
<feature type="domain" description="Thiamin pyrophosphokinase catalytic" evidence="6">
    <location>
        <begin position="193"/>
        <end position="229"/>
    </location>
</feature>
<organism evidence="8 9">
    <name type="scientific">Carboxydothermus pertinax</name>
    <dbReference type="NCBI Taxonomy" id="870242"/>
    <lineage>
        <taxon>Bacteria</taxon>
        <taxon>Bacillati</taxon>
        <taxon>Bacillota</taxon>
        <taxon>Clostridia</taxon>
        <taxon>Thermoanaerobacterales</taxon>
        <taxon>Thermoanaerobacteraceae</taxon>
        <taxon>Carboxydothermus</taxon>
    </lineage>
</organism>
<dbReference type="InterPro" id="IPR047795">
    <property type="entry name" value="Put_SteA-like"/>
</dbReference>
<dbReference type="InterPro" id="IPR022215">
    <property type="entry name" value="SteA-like_C"/>
</dbReference>
<dbReference type="GO" id="GO:0009229">
    <property type="term" value="P:thiamine diphosphate biosynthetic process"/>
    <property type="evidence" value="ECO:0007669"/>
    <property type="project" value="InterPro"/>
</dbReference>
<feature type="domain" description="SteA-like C-terminal" evidence="7">
    <location>
        <begin position="320"/>
        <end position="371"/>
    </location>
</feature>
<dbReference type="NCBIfam" id="NF040608">
    <property type="entry name" value="division_SteA"/>
    <property type="match status" value="1"/>
</dbReference>
<comment type="caution">
    <text evidence="8">The sequence shown here is derived from an EMBL/GenBank/DDBJ whole genome shotgun (WGS) entry which is preliminary data.</text>
</comment>
<keyword evidence="9" id="KW-1185">Reference proteome</keyword>
<accession>A0A1L8CTU5</accession>
<dbReference type="Gene3D" id="3.40.50.10240">
    <property type="entry name" value="Thiamin pyrophosphokinase, catalytic domain"/>
    <property type="match status" value="1"/>
</dbReference>
<keyword evidence="1" id="KW-0808">Transferase</keyword>